<evidence type="ECO:0000256" key="2">
    <source>
        <dbReference type="ARBA" id="ARBA00023125"/>
    </source>
</evidence>
<dbReference type="PANTHER" id="PTHR30146">
    <property type="entry name" value="LACI-RELATED TRANSCRIPTIONAL REPRESSOR"/>
    <property type="match status" value="1"/>
</dbReference>
<sequence>MKPNVGIREVAEHAGVSVGTVSNVLNHPKNVTPANLAKVQRSMLELGFVRNDLARQLRMGAGSTIGLVVLNISNPFFADLAHALEAEAELNGHTVILGSSDQNAEREDRYIDLFEEQRVRGMLIAPLDGVTPRLSRLRSRGTPVILFDSSADPEHFCSVTLDGTAGGYMATSHLIETGRRSILFAGGPFSQVGERLTGASKAAREHEGVTLSLMETNDLTVAEGREVGDRILAMPAASRPDAIFAANDLLAVGILQSLILASDLSVPDDIALIGYDDIDFAASTMVPLSTIRQPRDLIAREALRLLHEEADAGSGHVHGRHLFMPELVVRESTRSAGAAAGAAGAAGGAGVAGGSVASSDASTARGTAAKRTGA</sequence>
<dbReference type="EMBL" id="BMGP01000006">
    <property type="protein sequence ID" value="GGF37787.1"/>
    <property type="molecule type" value="Genomic_DNA"/>
</dbReference>
<keyword evidence="2" id="KW-0238">DNA-binding</keyword>
<reference evidence="6 7" key="1">
    <citation type="journal article" date="2014" name="Int. J. Syst. Evol. Microbiol.">
        <title>Complete genome sequence of Corynebacterium casei LMG S-19264T (=DSM 44701T), isolated from a smear-ripened cheese.</title>
        <authorList>
            <consortium name="US DOE Joint Genome Institute (JGI-PGF)"/>
            <person name="Walter F."/>
            <person name="Albersmeier A."/>
            <person name="Kalinowski J."/>
            <person name="Ruckert C."/>
        </authorList>
    </citation>
    <scope>NUCLEOTIDE SEQUENCE [LARGE SCALE GENOMIC DNA]</scope>
    <source>
        <strain evidence="6 7">CGMCC 1.12976</strain>
    </source>
</reference>
<dbReference type="AlphaFoldDB" id="A0A917BFN9"/>
<dbReference type="Proteomes" id="UP000598775">
    <property type="component" value="Unassembled WGS sequence"/>
</dbReference>
<dbReference type="InterPro" id="IPR046335">
    <property type="entry name" value="LacI/GalR-like_sensor"/>
</dbReference>
<dbReference type="GO" id="GO:0003700">
    <property type="term" value="F:DNA-binding transcription factor activity"/>
    <property type="evidence" value="ECO:0007669"/>
    <property type="project" value="TreeGrafter"/>
</dbReference>
<gene>
    <name evidence="6" type="ORF">GCM10011399_33430</name>
</gene>
<dbReference type="PROSITE" id="PS00356">
    <property type="entry name" value="HTH_LACI_1"/>
    <property type="match status" value="1"/>
</dbReference>
<protein>
    <submittedName>
        <fullName evidence="6">LacI family transcriptional regulator</fullName>
    </submittedName>
</protein>
<dbReference type="RefSeq" id="WP_188680313.1">
    <property type="nucleotide sequence ID" value="NZ_BMGP01000006.1"/>
</dbReference>
<proteinExistence type="predicted"/>
<evidence type="ECO:0000256" key="3">
    <source>
        <dbReference type="ARBA" id="ARBA00023163"/>
    </source>
</evidence>
<dbReference type="CDD" id="cd01392">
    <property type="entry name" value="HTH_LacI"/>
    <property type="match status" value="1"/>
</dbReference>
<dbReference type="Pfam" id="PF13377">
    <property type="entry name" value="Peripla_BP_3"/>
    <property type="match status" value="1"/>
</dbReference>
<feature type="domain" description="HTH lacI-type" evidence="5">
    <location>
        <begin position="5"/>
        <end position="59"/>
    </location>
</feature>
<evidence type="ECO:0000256" key="4">
    <source>
        <dbReference type="SAM" id="MobiDB-lite"/>
    </source>
</evidence>
<dbReference type="PANTHER" id="PTHR30146:SF109">
    <property type="entry name" value="HTH-TYPE TRANSCRIPTIONAL REGULATOR GALS"/>
    <property type="match status" value="1"/>
</dbReference>
<dbReference type="InterPro" id="IPR000843">
    <property type="entry name" value="HTH_LacI"/>
</dbReference>
<dbReference type="PROSITE" id="PS50932">
    <property type="entry name" value="HTH_LACI_2"/>
    <property type="match status" value="1"/>
</dbReference>
<feature type="region of interest" description="Disordered" evidence="4">
    <location>
        <begin position="344"/>
        <end position="374"/>
    </location>
</feature>
<dbReference type="Gene3D" id="1.10.260.40">
    <property type="entry name" value="lambda repressor-like DNA-binding domains"/>
    <property type="match status" value="1"/>
</dbReference>
<dbReference type="SMART" id="SM00354">
    <property type="entry name" value="HTH_LACI"/>
    <property type="match status" value="1"/>
</dbReference>
<dbReference type="InterPro" id="IPR010982">
    <property type="entry name" value="Lambda_DNA-bd_dom_sf"/>
</dbReference>
<feature type="compositionally biased region" description="Gly residues" evidence="4">
    <location>
        <begin position="344"/>
        <end position="353"/>
    </location>
</feature>
<evidence type="ECO:0000313" key="7">
    <source>
        <dbReference type="Proteomes" id="UP000598775"/>
    </source>
</evidence>
<dbReference type="GO" id="GO:0000976">
    <property type="term" value="F:transcription cis-regulatory region binding"/>
    <property type="evidence" value="ECO:0007669"/>
    <property type="project" value="TreeGrafter"/>
</dbReference>
<evidence type="ECO:0000256" key="1">
    <source>
        <dbReference type="ARBA" id="ARBA00023015"/>
    </source>
</evidence>
<keyword evidence="7" id="KW-1185">Reference proteome</keyword>
<name>A0A917BFN9_9MICO</name>
<dbReference type="Gene3D" id="3.40.50.2300">
    <property type="match status" value="2"/>
</dbReference>
<organism evidence="6 7">
    <name type="scientific">Subtercola lobariae</name>
    <dbReference type="NCBI Taxonomy" id="1588641"/>
    <lineage>
        <taxon>Bacteria</taxon>
        <taxon>Bacillati</taxon>
        <taxon>Actinomycetota</taxon>
        <taxon>Actinomycetes</taxon>
        <taxon>Micrococcales</taxon>
        <taxon>Microbacteriaceae</taxon>
        <taxon>Subtercola</taxon>
    </lineage>
</organism>
<keyword evidence="3" id="KW-0804">Transcription</keyword>
<dbReference type="InterPro" id="IPR028082">
    <property type="entry name" value="Peripla_BP_I"/>
</dbReference>
<feature type="compositionally biased region" description="Low complexity" evidence="4">
    <location>
        <begin position="354"/>
        <end position="374"/>
    </location>
</feature>
<comment type="caution">
    <text evidence="6">The sequence shown here is derived from an EMBL/GenBank/DDBJ whole genome shotgun (WGS) entry which is preliminary data.</text>
</comment>
<evidence type="ECO:0000313" key="6">
    <source>
        <dbReference type="EMBL" id="GGF37787.1"/>
    </source>
</evidence>
<evidence type="ECO:0000259" key="5">
    <source>
        <dbReference type="PROSITE" id="PS50932"/>
    </source>
</evidence>
<keyword evidence="1" id="KW-0805">Transcription regulation</keyword>
<dbReference type="SUPFAM" id="SSF53822">
    <property type="entry name" value="Periplasmic binding protein-like I"/>
    <property type="match status" value="1"/>
</dbReference>
<dbReference type="Pfam" id="PF00356">
    <property type="entry name" value="LacI"/>
    <property type="match status" value="1"/>
</dbReference>
<dbReference type="SUPFAM" id="SSF47413">
    <property type="entry name" value="lambda repressor-like DNA-binding domains"/>
    <property type="match status" value="1"/>
</dbReference>
<accession>A0A917BFN9</accession>